<sequence length="198" mass="23576">MARPLMCQICKEKSPREEMEVDEKISPKSGKVSRKYYHKGECWETFQEQRAFTDKENEEWDYLWNVFEEVYGFPVPSRFVPFLQDLRNGTIRVGKVRRRTKRGYPFKLIAETYKACESDIEWAKKTKDFKGTLQECQYGLAIVANNIVKVRSKAEREKRQRKAIQEQVKEEMQSETFFTSVKYDKSKQTKRVDISDLL</sequence>
<accession>A0A9X7FXW5</accession>
<dbReference type="EMBL" id="NVCO01000007">
    <property type="protein sequence ID" value="PFT50817.1"/>
    <property type="molecule type" value="Genomic_DNA"/>
</dbReference>
<comment type="caution">
    <text evidence="2">The sequence shown here is derived from an EMBL/GenBank/DDBJ whole genome shotgun (WGS) entry which is preliminary data.</text>
</comment>
<proteinExistence type="predicted"/>
<keyword evidence="1" id="KW-0175">Coiled coil</keyword>
<evidence type="ECO:0000313" key="3">
    <source>
        <dbReference type="Proteomes" id="UP000226106"/>
    </source>
</evidence>
<dbReference type="RefSeq" id="WP_098392857.1">
    <property type="nucleotide sequence ID" value="NZ_NTVZ01000052.1"/>
</dbReference>
<reference evidence="2 3" key="1">
    <citation type="submission" date="2017-09" db="EMBL/GenBank/DDBJ databases">
        <title>Large-scale bioinformatics analysis of Bacillus genomes uncovers conserved roles of natural products in bacterial physiology.</title>
        <authorList>
            <consortium name="Agbiome Team Llc"/>
            <person name="Bleich R.M."/>
            <person name="Grubbs K.J."/>
            <person name="Santa Maria K.C."/>
            <person name="Allen S.E."/>
            <person name="Farag S."/>
            <person name="Shank E.A."/>
            <person name="Bowers A."/>
        </authorList>
    </citation>
    <scope>NUCLEOTIDE SEQUENCE [LARGE SCALE GENOMIC DNA]</scope>
    <source>
        <strain evidence="2 3">AFS065400</strain>
    </source>
</reference>
<dbReference type="AlphaFoldDB" id="A0A9X7FXW5"/>
<evidence type="ECO:0000256" key="1">
    <source>
        <dbReference type="SAM" id="Coils"/>
    </source>
</evidence>
<feature type="coiled-coil region" evidence="1">
    <location>
        <begin position="147"/>
        <end position="174"/>
    </location>
</feature>
<evidence type="ECO:0000313" key="2">
    <source>
        <dbReference type="EMBL" id="PFT50817.1"/>
    </source>
</evidence>
<dbReference type="Proteomes" id="UP000226106">
    <property type="component" value="Unassembled WGS sequence"/>
</dbReference>
<protein>
    <submittedName>
        <fullName evidence="2">Uncharacterized protein</fullName>
    </submittedName>
</protein>
<organism evidence="2 3">
    <name type="scientific">Bacillus thuringiensis</name>
    <dbReference type="NCBI Taxonomy" id="1428"/>
    <lineage>
        <taxon>Bacteria</taxon>
        <taxon>Bacillati</taxon>
        <taxon>Bacillota</taxon>
        <taxon>Bacilli</taxon>
        <taxon>Bacillales</taxon>
        <taxon>Bacillaceae</taxon>
        <taxon>Bacillus</taxon>
        <taxon>Bacillus cereus group</taxon>
    </lineage>
</organism>
<gene>
    <name evidence="2" type="ORF">COK72_02080</name>
</gene>
<name>A0A9X7FXW5_BACTU</name>